<dbReference type="AlphaFoldDB" id="A0A4U5JLR3"/>
<feature type="transmembrane region" description="Helical" evidence="1">
    <location>
        <begin position="130"/>
        <end position="147"/>
    </location>
</feature>
<dbReference type="PANTHER" id="PTHR34821:SF2">
    <property type="entry name" value="INNER MEMBRANE PROTEIN YDCZ"/>
    <property type="match status" value="1"/>
</dbReference>
<dbReference type="RefSeq" id="WP_137266982.1">
    <property type="nucleotide sequence ID" value="NZ_SZUA01000002.1"/>
</dbReference>
<dbReference type="Pfam" id="PF04657">
    <property type="entry name" value="DMT_YdcZ"/>
    <property type="match status" value="1"/>
</dbReference>
<dbReference type="GO" id="GO:0005886">
    <property type="term" value="C:plasma membrane"/>
    <property type="evidence" value="ECO:0007669"/>
    <property type="project" value="TreeGrafter"/>
</dbReference>
<evidence type="ECO:0000313" key="2">
    <source>
        <dbReference type="EMBL" id="TKR30552.1"/>
    </source>
</evidence>
<proteinExistence type="predicted"/>
<organism evidence="2 3">
    <name type="scientific">Luteimonas gilva</name>
    <dbReference type="NCBI Taxonomy" id="2572684"/>
    <lineage>
        <taxon>Bacteria</taxon>
        <taxon>Pseudomonadati</taxon>
        <taxon>Pseudomonadota</taxon>
        <taxon>Gammaproteobacteria</taxon>
        <taxon>Lysobacterales</taxon>
        <taxon>Lysobacteraceae</taxon>
        <taxon>Luteimonas</taxon>
    </lineage>
</organism>
<reference evidence="2 3" key="1">
    <citation type="submission" date="2019-04" db="EMBL/GenBank/DDBJ databases">
        <title>Reference strain of H23.</title>
        <authorList>
            <person name="Luo X."/>
        </authorList>
    </citation>
    <scope>NUCLEOTIDE SEQUENCE [LARGE SCALE GENOMIC DNA]</scope>
    <source>
        <strain evidence="2 3">H23</strain>
    </source>
</reference>
<dbReference type="InterPro" id="IPR006750">
    <property type="entry name" value="YdcZ"/>
</dbReference>
<dbReference type="EMBL" id="SZUA01000002">
    <property type="protein sequence ID" value="TKR30552.1"/>
    <property type="molecule type" value="Genomic_DNA"/>
</dbReference>
<feature type="transmembrane region" description="Helical" evidence="1">
    <location>
        <begin position="34"/>
        <end position="58"/>
    </location>
</feature>
<keyword evidence="3" id="KW-1185">Reference proteome</keyword>
<keyword evidence="1" id="KW-1133">Transmembrane helix</keyword>
<dbReference type="PANTHER" id="PTHR34821">
    <property type="entry name" value="INNER MEMBRANE PROTEIN YDCZ"/>
    <property type="match status" value="1"/>
</dbReference>
<name>A0A4U5JLR3_9GAMM</name>
<gene>
    <name evidence="2" type="ORF">FCE95_10585</name>
</gene>
<dbReference type="Proteomes" id="UP000308707">
    <property type="component" value="Unassembled WGS sequence"/>
</dbReference>
<accession>A0A4U5JLR3</accession>
<comment type="caution">
    <text evidence="2">The sequence shown here is derived from an EMBL/GenBank/DDBJ whole genome shotgun (WGS) entry which is preliminary data.</text>
</comment>
<dbReference type="OrthoDB" id="9097160at2"/>
<evidence type="ECO:0000313" key="3">
    <source>
        <dbReference type="Proteomes" id="UP000308707"/>
    </source>
</evidence>
<keyword evidence="1" id="KW-0812">Transmembrane</keyword>
<keyword evidence="1" id="KW-0472">Membrane</keyword>
<sequence>MKAFSLLMAAAVGALLPLQALINARLGQSTHGPLFASMASFCVGSIALLCCWFALRPAAIDIATLSRMEWWGWTGGLIGALFVLAATVLVPRLGAAGLICAVVFGQMLGSLLLDHFGVLHARQPIDPMRVFGAVLVAVGALLVVRPWQAGPPG</sequence>
<feature type="transmembrane region" description="Helical" evidence="1">
    <location>
        <begin position="96"/>
        <end position="118"/>
    </location>
</feature>
<evidence type="ECO:0000256" key="1">
    <source>
        <dbReference type="SAM" id="Phobius"/>
    </source>
</evidence>
<protein>
    <submittedName>
        <fullName evidence="2">DMT family transporter</fullName>
    </submittedName>
</protein>
<feature type="transmembrane region" description="Helical" evidence="1">
    <location>
        <begin position="70"/>
        <end position="90"/>
    </location>
</feature>